<evidence type="ECO:0000313" key="3">
    <source>
        <dbReference type="EMBL" id="OHS97411.1"/>
    </source>
</evidence>
<keyword evidence="4" id="KW-1185">Reference proteome</keyword>
<sequence>MEEETGSVTASSVPPSPARSAQLNDKQLKAYLKRAVERRKELELEVQHLKNEIEAKDLRLQTLEPIINTSLEEKELVSKELSEQKNRVKILENQLSDSLEEVRQSKELIQNLQNTLASSNAEDQINDLISGFDEEKSNYEKKILDLEQNIFTIQKELKEQIQINKKLENEFQNHNFQQDDSQNLQNKIFELENEIDFLKNKNERENNSFNESENEIHQLKNQIHQKELNLSQQASKIQELQNNILQMKKENEQNTKNYENEIAFLKNSKQSETNEQIHQLKMQVVSYQKQIQEMNEQLNKNQEIYNQNLERMKAEQASIQNHTQIHKQLTEQTESLKIEISKKNDEINQLNVQNKNLLESQKENEAKLLISSKTKLTKLAAKIIELKKELESRDNELKQVQRFIQNTFSEKMMKFEFQMSDFQNQINEKDDKINQLKDNLVAVQKTRSSAQSSLEDIEKLQEDIKKQLDLSEQRCANLQTLNDQLHESEGKLQMRVNELSENLQNKENENLELTNKLNDLDNDLQNHKTQGGKLKKFLKSIQSENDRLNETIKEKNELVHQKELEINLKNEEIKKLSEVGTKNESERMAIIEKSRRYEEDKMLAESEKQQVIAKSAKIQVQLTEMRKKYQECEFALQTEKMKNGELNESINKMQNEMREMDFALINAETEVRANAAELEELREKCQNHSSQILEIQKEKKDALRKLKQIELNRKAIVLSLKTDDHIIDLPLIETIKIPKTEEINDKKVSAAYIQKLMMQFFSQDNQQREILVPVILELIGCDKLQIQQAQNAWKNSTQRRGFGWF</sequence>
<proteinExistence type="predicted"/>
<organism evidence="3 4">
    <name type="scientific">Tritrichomonas foetus</name>
    <dbReference type="NCBI Taxonomy" id="1144522"/>
    <lineage>
        <taxon>Eukaryota</taxon>
        <taxon>Metamonada</taxon>
        <taxon>Parabasalia</taxon>
        <taxon>Tritrichomonadida</taxon>
        <taxon>Tritrichomonadidae</taxon>
        <taxon>Tritrichomonas</taxon>
    </lineage>
</organism>
<dbReference type="Gene3D" id="1.10.287.1490">
    <property type="match status" value="1"/>
</dbReference>
<evidence type="ECO:0008006" key="5">
    <source>
        <dbReference type="Google" id="ProtNLM"/>
    </source>
</evidence>
<evidence type="ECO:0000313" key="4">
    <source>
        <dbReference type="Proteomes" id="UP000179807"/>
    </source>
</evidence>
<dbReference type="GeneID" id="94845494"/>
<dbReference type="AlphaFoldDB" id="A0A1J4JIN4"/>
<keyword evidence="1" id="KW-0175">Coiled coil</keyword>
<dbReference type="EMBL" id="MLAK01001116">
    <property type="protein sequence ID" value="OHS97411.1"/>
    <property type="molecule type" value="Genomic_DNA"/>
</dbReference>
<dbReference type="VEuPathDB" id="TrichDB:TRFO_36366"/>
<name>A0A1J4JIN4_9EUKA</name>
<comment type="caution">
    <text evidence="3">The sequence shown here is derived from an EMBL/GenBank/DDBJ whole genome shotgun (WGS) entry which is preliminary data.</text>
</comment>
<feature type="coiled-coil region" evidence="1">
    <location>
        <begin position="636"/>
        <end position="712"/>
    </location>
</feature>
<feature type="compositionally biased region" description="Low complexity" evidence="2">
    <location>
        <begin position="7"/>
        <end position="21"/>
    </location>
</feature>
<gene>
    <name evidence="3" type="ORF">TRFO_36366</name>
</gene>
<evidence type="ECO:0000256" key="2">
    <source>
        <dbReference type="SAM" id="MobiDB-lite"/>
    </source>
</evidence>
<evidence type="ECO:0000256" key="1">
    <source>
        <dbReference type="SAM" id="Coils"/>
    </source>
</evidence>
<accession>A0A1J4JIN4</accession>
<reference evidence="3" key="1">
    <citation type="submission" date="2016-10" db="EMBL/GenBank/DDBJ databases">
        <authorList>
            <person name="Benchimol M."/>
            <person name="Almeida L.G."/>
            <person name="Vasconcelos A.T."/>
            <person name="Perreira-Neves A."/>
            <person name="Rosa I.A."/>
            <person name="Tasca T."/>
            <person name="Bogo M.R."/>
            <person name="de Souza W."/>
        </authorList>
    </citation>
    <scope>NUCLEOTIDE SEQUENCE [LARGE SCALE GENOMIC DNA]</scope>
    <source>
        <strain evidence="3">K</strain>
    </source>
</reference>
<feature type="region of interest" description="Disordered" evidence="2">
    <location>
        <begin position="1"/>
        <end position="25"/>
    </location>
</feature>
<dbReference type="Proteomes" id="UP000179807">
    <property type="component" value="Unassembled WGS sequence"/>
</dbReference>
<feature type="coiled-coil region" evidence="1">
    <location>
        <begin position="25"/>
        <end position="579"/>
    </location>
</feature>
<protein>
    <recommendedName>
        <fullName evidence="5">GRIP domain-containing protein</fullName>
    </recommendedName>
</protein>
<dbReference type="OrthoDB" id="2019763at2759"/>
<dbReference type="RefSeq" id="XP_068350548.1">
    <property type="nucleotide sequence ID" value="XM_068510790.1"/>
</dbReference>